<dbReference type="SUPFAM" id="SSF54523">
    <property type="entry name" value="Pili subunits"/>
    <property type="match status" value="1"/>
</dbReference>
<dbReference type="Pfam" id="PF07963">
    <property type="entry name" value="N_methyl"/>
    <property type="match status" value="1"/>
</dbReference>
<keyword evidence="1" id="KW-0812">Transmembrane</keyword>
<protein>
    <recommendedName>
        <fullName evidence="4">Type II secretion system protein G</fullName>
    </recommendedName>
</protein>
<accession>A0A1I7PI12</accession>
<dbReference type="InterPro" id="IPR045584">
    <property type="entry name" value="Pilin-like"/>
</dbReference>
<dbReference type="Gene3D" id="3.30.700.10">
    <property type="entry name" value="Glycoprotein, Type 4 Pilin"/>
    <property type="match status" value="1"/>
</dbReference>
<sequence>MKTPRSRRAFTLVEIMVVVTIVGLLSTLAIAGIHRVKAATTRTIVLNNLRQIYQAKEMYISSGEADPRGFMVQNMHDDGYLSESLWVACFATPASHGFSYQGGAFVPGESVWAAPTSDGGRTVGDYIFYPAKEP</sequence>
<dbReference type="KEGG" id="obg:Verru16b_00308"/>
<evidence type="ECO:0000313" key="2">
    <source>
        <dbReference type="EMBL" id="AOS43265.1"/>
    </source>
</evidence>
<keyword evidence="1" id="KW-1133">Transmembrane helix</keyword>
<evidence type="ECO:0000313" key="3">
    <source>
        <dbReference type="Proteomes" id="UP000095228"/>
    </source>
</evidence>
<dbReference type="EMBL" id="CP016094">
    <property type="protein sequence ID" value="AOS43265.1"/>
    <property type="molecule type" value="Genomic_DNA"/>
</dbReference>
<feature type="transmembrane region" description="Helical" evidence="1">
    <location>
        <begin position="12"/>
        <end position="33"/>
    </location>
</feature>
<dbReference type="AlphaFoldDB" id="A0A1I7PI12"/>
<keyword evidence="3" id="KW-1185">Reference proteome</keyword>
<dbReference type="OrthoDB" id="255922at2"/>
<dbReference type="Proteomes" id="UP000095228">
    <property type="component" value="Chromosome"/>
</dbReference>
<dbReference type="RefSeq" id="WP_069960637.1">
    <property type="nucleotide sequence ID" value="NZ_CP016094.1"/>
</dbReference>
<dbReference type="InterPro" id="IPR012902">
    <property type="entry name" value="N_methyl_site"/>
</dbReference>
<gene>
    <name evidence="2" type="ORF">Verru16b_00308</name>
</gene>
<organism evidence="2 3">
    <name type="scientific">Lacunisphaera limnophila</name>
    <dbReference type="NCBI Taxonomy" id="1838286"/>
    <lineage>
        <taxon>Bacteria</taxon>
        <taxon>Pseudomonadati</taxon>
        <taxon>Verrucomicrobiota</taxon>
        <taxon>Opitutia</taxon>
        <taxon>Opitutales</taxon>
        <taxon>Opitutaceae</taxon>
        <taxon>Lacunisphaera</taxon>
    </lineage>
</organism>
<keyword evidence="1" id="KW-0472">Membrane</keyword>
<proteinExistence type="predicted"/>
<reference evidence="2 3" key="1">
    <citation type="submission" date="2016-06" db="EMBL/GenBank/DDBJ databases">
        <title>Three novel species with peptidoglycan cell walls form the new genus Lacunisphaera gen. nov. in the family Opitutaceae of the verrucomicrobial subdivision 4.</title>
        <authorList>
            <person name="Rast P."/>
            <person name="Gloeckner I."/>
            <person name="Jogler M."/>
            <person name="Boedeker C."/>
            <person name="Jeske O."/>
            <person name="Wiegand S."/>
            <person name="Reinhardt R."/>
            <person name="Schumann P."/>
            <person name="Rohde M."/>
            <person name="Spring S."/>
            <person name="Gloeckner F.O."/>
            <person name="Jogler C."/>
        </authorList>
    </citation>
    <scope>NUCLEOTIDE SEQUENCE [LARGE SCALE GENOMIC DNA]</scope>
    <source>
        <strain evidence="2 3">IG16b</strain>
    </source>
</reference>
<name>A0A1I7PI12_9BACT</name>
<dbReference type="NCBIfam" id="TIGR02532">
    <property type="entry name" value="IV_pilin_GFxxxE"/>
    <property type="match status" value="1"/>
</dbReference>
<evidence type="ECO:0008006" key="4">
    <source>
        <dbReference type="Google" id="ProtNLM"/>
    </source>
</evidence>
<dbReference type="STRING" id="1838286.Verru16b_00308"/>
<evidence type="ECO:0000256" key="1">
    <source>
        <dbReference type="SAM" id="Phobius"/>
    </source>
</evidence>